<feature type="disulfide bond" evidence="10">
    <location>
        <begin position="130"/>
        <end position="148"/>
    </location>
</feature>
<dbReference type="InterPro" id="IPR002172">
    <property type="entry name" value="LDrepeatLR_classA_rpt"/>
</dbReference>
<feature type="disulfide bond" evidence="10">
    <location>
        <begin position="201"/>
        <end position="219"/>
    </location>
</feature>
<dbReference type="GO" id="GO:0005886">
    <property type="term" value="C:plasma membrane"/>
    <property type="evidence" value="ECO:0007669"/>
    <property type="project" value="TreeGrafter"/>
</dbReference>
<evidence type="ECO:0000256" key="3">
    <source>
        <dbReference type="ARBA" id="ARBA00022692"/>
    </source>
</evidence>
<dbReference type="OMA" id="DEDICAH"/>
<feature type="disulfide bond" evidence="10">
    <location>
        <begin position="213"/>
        <end position="228"/>
    </location>
</feature>
<protein>
    <submittedName>
        <fullName evidence="11">Uncharacterized protein</fullName>
    </submittedName>
</protein>
<evidence type="ECO:0000256" key="10">
    <source>
        <dbReference type="PROSITE-ProRule" id="PRU00124"/>
    </source>
</evidence>
<dbReference type="GO" id="GO:0012505">
    <property type="term" value="C:endomembrane system"/>
    <property type="evidence" value="ECO:0007669"/>
    <property type="project" value="UniProtKB-SubCell"/>
</dbReference>
<evidence type="ECO:0000256" key="8">
    <source>
        <dbReference type="ARBA" id="ARBA00023157"/>
    </source>
</evidence>
<keyword evidence="4" id="KW-0732">Signal</keyword>
<reference evidence="11" key="2">
    <citation type="submission" date="2025-09" db="UniProtKB">
        <authorList>
            <consortium name="Ensembl"/>
        </authorList>
    </citation>
    <scope>IDENTIFICATION</scope>
</reference>
<evidence type="ECO:0000256" key="6">
    <source>
        <dbReference type="ARBA" id="ARBA00022989"/>
    </source>
</evidence>
<reference evidence="11" key="1">
    <citation type="submission" date="2025-08" db="UniProtKB">
        <authorList>
            <consortium name="Ensembl"/>
        </authorList>
    </citation>
    <scope>IDENTIFICATION</scope>
</reference>
<dbReference type="STRING" id="7757.ENSPMAP00000010760"/>
<evidence type="ECO:0000256" key="2">
    <source>
        <dbReference type="ARBA" id="ARBA00004308"/>
    </source>
</evidence>
<feature type="disulfide bond" evidence="10">
    <location>
        <begin position="123"/>
        <end position="135"/>
    </location>
</feature>
<dbReference type="InterPro" id="IPR050685">
    <property type="entry name" value="LDLR"/>
</dbReference>
<evidence type="ECO:0000256" key="4">
    <source>
        <dbReference type="ARBA" id="ARBA00022729"/>
    </source>
</evidence>
<keyword evidence="5" id="KW-0677">Repeat</keyword>
<name>S4RZW9_PETMA</name>
<dbReference type="HOGENOM" id="CLU_887234_0_0_1"/>
<feature type="disulfide bond" evidence="10">
    <location>
        <begin position="194"/>
        <end position="206"/>
    </location>
</feature>
<comment type="caution">
    <text evidence="10">Lacks conserved residue(s) required for the propagation of feature annotation.</text>
</comment>
<feature type="disulfide bond" evidence="10">
    <location>
        <begin position="106"/>
        <end position="121"/>
    </location>
</feature>
<keyword evidence="3" id="KW-0812">Transmembrane</keyword>
<dbReference type="Pfam" id="PF00057">
    <property type="entry name" value="Ldl_recept_a"/>
    <property type="match status" value="6"/>
</dbReference>
<organism evidence="11">
    <name type="scientific">Petromyzon marinus</name>
    <name type="common">Sea lamprey</name>
    <dbReference type="NCBI Taxonomy" id="7757"/>
    <lineage>
        <taxon>Eukaryota</taxon>
        <taxon>Metazoa</taxon>
        <taxon>Chordata</taxon>
        <taxon>Craniata</taxon>
        <taxon>Vertebrata</taxon>
        <taxon>Cyclostomata</taxon>
        <taxon>Hyperoartia</taxon>
        <taxon>Petromyzontiformes</taxon>
        <taxon>Petromyzontidae</taxon>
        <taxon>Petromyzon</taxon>
    </lineage>
</organism>
<keyword evidence="7" id="KW-0472">Membrane</keyword>
<feature type="disulfide bond" evidence="10">
    <location>
        <begin position="62"/>
        <end position="77"/>
    </location>
</feature>
<accession>S4RZW9</accession>
<keyword evidence="6" id="KW-1133">Transmembrane helix</keyword>
<comment type="subcellular location">
    <subcellularLocation>
        <location evidence="2">Endomembrane system</location>
    </subcellularLocation>
    <subcellularLocation>
        <location evidence="1">Membrane</location>
        <topology evidence="1">Single-pass membrane protein</topology>
    </subcellularLocation>
</comment>
<proteinExistence type="predicted"/>
<evidence type="ECO:0000256" key="1">
    <source>
        <dbReference type="ARBA" id="ARBA00004167"/>
    </source>
</evidence>
<dbReference type="FunFam" id="4.10.400.10:FF:000002">
    <property type="entry name" value="Low-density lipoprotein receptor-related protein 1"/>
    <property type="match status" value="1"/>
</dbReference>
<sequence>CGATEFRCASTGRCIPAVWACDNQDDCGDGSDELCAASCGPQQFPCSDGRPPETCVWTSERCDGQPDCANGEDERGCPAPPSCGGGCAWTEFRCRAGRCLPYLHRCDGHDDCGDFSDEEGCSCPAGWLQCPDGLCLSPLRVCNGRADCRPAVDEAFCGHPGGGGDDPGIELESPGSEHTIPLPCMRSAPARSPCKDTEFACASGECRPLAWRCDGEADCRDGSDERGCDGTCGPGEVPCPGGPGGGGGGGQCLRHAELCDGIPHCLDFSDESLDRCGSAQIPPCPGNFECNNRTCVNASKVCDGIPDCPDAEDE</sequence>
<dbReference type="GO" id="GO:0016192">
    <property type="term" value="P:vesicle-mediated transport"/>
    <property type="evidence" value="ECO:0007669"/>
    <property type="project" value="UniProtKB-ARBA"/>
</dbReference>
<feature type="disulfide bond" evidence="10">
    <location>
        <begin position="87"/>
        <end position="99"/>
    </location>
</feature>
<dbReference type="PANTHER" id="PTHR24270">
    <property type="entry name" value="LOW-DENSITY LIPOPROTEIN RECEPTOR-RELATED"/>
    <property type="match status" value="1"/>
</dbReference>
<feature type="disulfide bond" evidence="10">
    <location>
        <begin position="142"/>
        <end position="157"/>
    </location>
</feature>
<dbReference type="Ensembl" id="ENSPMAT00000010806.1">
    <property type="protein sequence ID" value="ENSPMAP00000010760.1"/>
    <property type="gene ID" value="ENSPMAG00000009790.1"/>
</dbReference>
<dbReference type="PROSITE" id="PS50068">
    <property type="entry name" value="LDLRA_2"/>
    <property type="match status" value="7"/>
</dbReference>
<dbReference type="FunFam" id="4.10.400.10:FF:000034">
    <property type="entry name" value="Low-density lipoprotein receptor-related protein 2"/>
    <property type="match status" value="1"/>
</dbReference>
<evidence type="ECO:0000313" key="11">
    <source>
        <dbReference type="Ensembl" id="ENSPMAP00000010760.1"/>
    </source>
</evidence>
<dbReference type="Gene3D" id="4.10.400.10">
    <property type="entry name" value="Low-density Lipoprotein Receptor"/>
    <property type="match status" value="7"/>
</dbReference>
<dbReference type="InterPro" id="IPR023415">
    <property type="entry name" value="LDLR_class-A_CS"/>
</dbReference>
<keyword evidence="8 10" id="KW-1015">Disulfide bond</keyword>
<dbReference type="SUPFAM" id="SSF57424">
    <property type="entry name" value="LDL receptor-like module"/>
    <property type="match status" value="7"/>
</dbReference>
<dbReference type="CDD" id="cd00112">
    <property type="entry name" value="LDLa"/>
    <property type="match status" value="5"/>
</dbReference>
<dbReference type="AlphaFoldDB" id="S4RZW9"/>
<dbReference type="SMART" id="SM00192">
    <property type="entry name" value="LDLa"/>
    <property type="match status" value="7"/>
</dbReference>
<evidence type="ECO:0000256" key="9">
    <source>
        <dbReference type="ARBA" id="ARBA00023180"/>
    </source>
</evidence>
<evidence type="ECO:0000256" key="7">
    <source>
        <dbReference type="ARBA" id="ARBA00023136"/>
    </source>
</evidence>
<dbReference type="GeneTree" id="ENSGT00940000158366"/>
<dbReference type="PROSITE" id="PS01209">
    <property type="entry name" value="LDLRA_1"/>
    <property type="match status" value="2"/>
</dbReference>
<dbReference type="InterPro" id="IPR036055">
    <property type="entry name" value="LDL_receptor-like_sf"/>
</dbReference>
<keyword evidence="9" id="KW-0325">Glycoprotein</keyword>
<feature type="disulfide bond" evidence="10">
    <location>
        <begin position="94"/>
        <end position="112"/>
    </location>
</feature>
<evidence type="ECO:0000256" key="5">
    <source>
        <dbReference type="ARBA" id="ARBA00022737"/>
    </source>
</evidence>
<dbReference type="PRINTS" id="PR00261">
    <property type="entry name" value="LDLRECEPTOR"/>
</dbReference>
<feature type="disulfide bond" evidence="10">
    <location>
        <begin position="290"/>
        <end position="308"/>
    </location>
</feature>